<dbReference type="GO" id="GO:0016740">
    <property type="term" value="F:transferase activity"/>
    <property type="evidence" value="ECO:0007669"/>
    <property type="project" value="UniProtKB-KW"/>
</dbReference>
<evidence type="ECO:0000313" key="5">
    <source>
        <dbReference type="Proteomes" id="UP000198647"/>
    </source>
</evidence>
<dbReference type="RefSeq" id="WP_093107036.1">
    <property type="nucleotide sequence ID" value="NZ_FNOS01000004.1"/>
</dbReference>
<protein>
    <submittedName>
        <fullName evidence="4">Sugar transferase involved in LPS biosynthesis (Colanic, teichoic acid)</fullName>
    </submittedName>
</protein>
<dbReference type="InterPro" id="IPR003362">
    <property type="entry name" value="Bact_transf"/>
</dbReference>
<proteinExistence type="inferred from homology"/>
<evidence type="ECO:0000313" key="4">
    <source>
        <dbReference type="EMBL" id="SDX93066.1"/>
    </source>
</evidence>
<evidence type="ECO:0000259" key="3">
    <source>
        <dbReference type="Pfam" id="PF02397"/>
    </source>
</evidence>
<reference evidence="4 5" key="1">
    <citation type="submission" date="2016-10" db="EMBL/GenBank/DDBJ databases">
        <authorList>
            <person name="Varghese N."/>
            <person name="Submissions S."/>
        </authorList>
    </citation>
    <scope>NUCLEOTIDE SEQUENCE [LARGE SCALE GENOMIC DNA]</scope>
    <source>
        <strain evidence="4 5">DSM 20748</strain>
    </source>
</reference>
<gene>
    <name evidence="4" type="ORF">SAMN04488081_1634</name>
</gene>
<accession>A0A1H3FPZ1</accession>
<organism evidence="4 5">
    <name type="scientific">Salimicrobium album</name>
    <dbReference type="NCBI Taxonomy" id="50717"/>
    <lineage>
        <taxon>Bacteria</taxon>
        <taxon>Bacillati</taxon>
        <taxon>Bacillota</taxon>
        <taxon>Bacilli</taxon>
        <taxon>Bacillales</taxon>
        <taxon>Bacillaceae</taxon>
        <taxon>Salimicrobium</taxon>
    </lineage>
</organism>
<evidence type="ECO:0000256" key="2">
    <source>
        <dbReference type="SAM" id="Phobius"/>
    </source>
</evidence>
<comment type="similarity">
    <text evidence="1">Belongs to the bacterial sugar transferase family.</text>
</comment>
<keyword evidence="2" id="KW-0812">Transmembrane</keyword>
<feature type="domain" description="Bacterial sugar transferase" evidence="3">
    <location>
        <begin position="24"/>
        <end position="218"/>
    </location>
</feature>
<keyword evidence="2" id="KW-0472">Membrane</keyword>
<dbReference type="Pfam" id="PF02397">
    <property type="entry name" value="Bac_transf"/>
    <property type="match status" value="1"/>
</dbReference>
<keyword evidence="2" id="KW-1133">Transmembrane helix</keyword>
<dbReference type="PANTHER" id="PTHR30576:SF0">
    <property type="entry name" value="UNDECAPRENYL-PHOSPHATE N-ACETYLGALACTOSAMINYL 1-PHOSPHATE TRANSFERASE-RELATED"/>
    <property type="match status" value="1"/>
</dbReference>
<name>A0A1H3FPZ1_9BACI</name>
<dbReference type="Proteomes" id="UP000198647">
    <property type="component" value="Unassembled WGS sequence"/>
</dbReference>
<evidence type="ECO:0000256" key="1">
    <source>
        <dbReference type="ARBA" id="ARBA00006464"/>
    </source>
</evidence>
<dbReference type="PANTHER" id="PTHR30576">
    <property type="entry name" value="COLANIC BIOSYNTHESIS UDP-GLUCOSE LIPID CARRIER TRANSFERASE"/>
    <property type="match status" value="1"/>
</dbReference>
<feature type="transmembrane region" description="Helical" evidence="2">
    <location>
        <begin position="29"/>
        <end position="52"/>
    </location>
</feature>
<keyword evidence="4" id="KW-0808">Transferase</keyword>
<sequence length="223" mass="25436">MENSVVQKKPVPRPSGRSFQGVVKRSLDIILSLILLMVLTPVYVLIAVAIYIEDGGPVLFRQTRTGKDEKLFRMYKFRSMRVVMKEERSDGKTYSWTNGVPDDFVFKSCSEWHPDVTRVGRFIRKFSLDELPQLVNVLKGEMSVVGPRPEVPEITDCYSAAQKRRLEVKPGITGWAQVNGRSEINHGQKVHFDNHYVDHLSLKMDVKIFFLTILQVLKGKGAV</sequence>
<comment type="caution">
    <text evidence="4">The sequence shown here is derived from an EMBL/GenBank/DDBJ whole genome shotgun (WGS) entry which is preliminary data.</text>
</comment>
<dbReference type="EMBL" id="FNOS01000004">
    <property type="protein sequence ID" value="SDX93066.1"/>
    <property type="molecule type" value="Genomic_DNA"/>
</dbReference>
<keyword evidence="5" id="KW-1185">Reference proteome</keyword>